<dbReference type="InterPro" id="IPR001135">
    <property type="entry name" value="NADH_Q_OxRdtase_suD"/>
</dbReference>
<reference evidence="3 4" key="1">
    <citation type="journal article" date="2017" name="Nature">
        <title>Atmospheric trace gases support primary production in Antarctic desert surface soil.</title>
        <authorList>
            <person name="Ji M."/>
            <person name="Greening C."/>
            <person name="Vanwonterghem I."/>
            <person name="Carere C.R."/>
            <person name="Bay S.K."/>
            <person name="Steen J.A."/>
            <person name="Montgomery K."/>
            <person name="Lines T."/>
            <person name="Beardall J."/>
            <person name="van Dorst J."/>
            <person name="Snape I."/>
            <person name="Stott M.B."/>
            <person name="Hugenholtz P."/>
            <person name="Ferrari B.C."/>
        </authorList>
    </citation>
    <scope>NUCLEOTIDE SEQUENCE [LARGE SCALE GENOMIC DNA]</scope>
    <source>
        <strain evidence="3">RRmetagenome_bin12</strain>
    </source>
</reference>
<name>A0A2W6AP20_9BACT</name>
<protein>
    <submittedName>
        <fullName evidence="3">NADH-quinone oxidoreductase subunit D</fullName>
    </submittedName>
</protein>
<dbReference type="GO" id="GO:0051287">
    <property type="term" value="F:NAD binding"/>
    <property type="evidence" value="ECO:0007669"/>
    <property type="project" value="InterPro"/>
</dbReference>
<evidence type="ECO:0000256" key="1">
    <source>
        <dbReference type="ARBA" id="ARBA00022719"/>
    </source>
</evidence>
<dbReference type="Proteomes" id="UP000248724">
    <property type="component" value="Unassembled WGS sequence"/>
</dbReference>
<comment type="caution">
    <text evidence="3">The sequence shown here is derived from an EMBL/GenBank/DDBJ whole genome shotgun (WGS) entry which is preliminary data.</text>
</comment>
<dbReference type="PANTHER" id="PTHR11993:SF10">
    <property type="entry name" value="NADH DEHYDROGENASE [UBIQUINONE] IRON-SULFUR PROTEIN 2, MITOCHONDRIAL"/>
    <property type="match status" value="1"/>
</dbReference>
<proteinExistence type="predicted"/>
<evidence type="ECO:0000313" key="3">
    <source>
        <dbReference type="EMBL" id="PZR79531.1"/>
    </source>
</evidence>
<dbReference type="InterPro" id="IPR029014">
    <property type="entry name" value="NiFe-Hase_large"/>
</dbReference>
<feature type="non-terminal residue" evidence="3">
    <location>
        <position position="329"/>
    </location>
</feature>
<organism evidence="3 4">
    <name type="scientific">Candidatus Aeolococcus gillhamiae</name>
    <dbReference type="NCBI Taxonomy" id="3127015"/>
    <lineage>
        <taxon>Bacteria</taxon>
        <taxon>Bacillati</taxon>
        <taxon>Candidatus Dormiibacterota</taxon>
        <taxon>Candidatus Dormibacteria</taxon>
        <taxon>Candidatus Aeolococcales</taxon>
        <taxon>Candidatus Aeolococcaceae</taxon>
        <taxon>Candidatus Aeolococcus</taxon>
    </lineage>
</organism>
<accession>A0A2W6AP20</accession>
<sequence length="329" mass="37118">MLGVDPANDAIDMVQLDDETMELNMGPMHPSTHGVLRLVLELDGEVVRECRPDIGFLHTGFEKSFESHTWQQCIPFTDRMDYLAPLFNNLGFSLAAERLLGVEVPARAQYLRVIMCELTRVASHFLWYGTHALDLGATTPFVYAWREREKLLDINELVSGVRMHTSFIRVGGLLADVPDEFYALVNEVVRTFPSFIDQYELLITQNPIWLERTRGIGVITPDDAIAYGATGPTLRGSGVPYDLRKAQPYSSYDHFDFDIPIGSRGDVYDRYLVRMQEARESLKIIGQAMDNLPGGPVNTSDRKVALPPRNEINTSMESLIHHFKLVTEG</sequence>
<dbReference type="Gene3D" id="1.10.645.10">
    <property type="entry name" value="Cytochrome-c3 Hydrogenase, chain B"/>
    <property type="match status" value="1"/>
</dbReference>
<dbReference type="InterPro" id="IPR022885">
    <property type="entry name" value="NDH1_su_D/H"/>
</dbReference>
<gene>
    <name evidence="3" type="ORF">DLM65_10495</name>
</gene>
<evidence type="ECO:0000259" key="2">
    <source>
        <dbReference type="Pfam" id="PF00346"/>
    </source>
</evidence>
<dbReference type="NCBIfam" id="NF004739">
    <property type="entry name" value="PRK06075.1"/>
    <property type="match status" value="1"/>
</dbReference>
<dbReference type="SUPFAM" id="SSF56762">
    <property type="entry name" value="HydB/Nqo4-like"/>
    <property type="match status" value="1"/>
</dbReference>
<evidence type="ECO:0000313" key="4">
    <source>
        <dbReference type="Proteomes" id="UP000248724"/>
    </source>
</evidence>
<dbReference type="GO" id="GO:0048038">
    <property type="term" value="F:quinone binding"/>
    <property type="evidence" value="ECO:0007669"/>
    <property type="project" value="UniProtKB-KW"/>
</dbReference>
<dbReference type="GO" id="GO:0016651">
    <property type="term" value="F:oxidoreductase activity, acting on NAD(P)H"/>
    <property type="evidence" value="ECO:0007669"/>
    <property type="project" value="InterPro"/>
</dbReference>
<dbReference type="PANTHER" id="PTHR11993">
    <property type="entry name" value="NADH-UBIQUINONE OXIDOREDUCTASE 49 KDA SUBUNIT"/>
    <property type="match status" value="1"/>
</dbReference>
<feature type="domain" description="NADH-quinone oxidoreductase subunit D" evidence="2">
    <location>
        <begin position="134"/>
        <end position="329"/>
    </location>
</feature>
<dbReference type="EMBL" id="QHBU01000201">
    <property type="protein sequence ID" value="PZR79531.1"/>
    <property type="molecule type" value="Genomic_DNA"/>
</dbReference>
<dbReference type="AlphaFoldDB" id="A0A2W6AP20"/>
<keyword evidence="1" id="KW-0874">Quinone</keyword>
<dbReference type="Pfam" id="PF00346">
    <property type="entry name" value="Complex1_49kDa"/>
    <property type="match status" value="1"/>
</dbReference>